<feature type="compositionally biased region" description="Basic and acidic residues" evidence="2">
    <location>
        <begin position="83"/>
        <end position="108"/>
    </location>
</feature>
<name>A0A136JF62_9PEZI</name>
<gene>
    <name evidence="3" type="ORF">Micbo1qcDRAFT_157829</name>
</gene>
<sequence length="108" mass="13156">MLQQIEEYERELALKAELLRQEQERIVEEKRRRELEERIRQEQARRQEVVIKFRGLREAFEQIHEMQRSIIGNTHTQEDQELTAEHASKMETSKDRHETERENLLAST</sequence>
<protein>
    <submittedName>
        <fullName evidence="3">Uncharacterized protein</fullName>
    </submittedName>
</protein>
<proteinExistence type="predicted"/>
<evidence type="ECO:0000313" key="4">
    <source>
        <dbReference type="Proteomes" id="UP000070501"/>
    </source>
</evidence>
<accession>A0A136JF62</accession>
<dbReference type="AlphaFoldDB" id="A0A136JF62"/>
<reference evidence="4" key="1">
    <citation type="submission" date="2016-02" db="EMBL/GenBank/DDBJ databases">
        <title>Draft genome sequence of Microdochium bolleyi, a fungal endophyte of beachgrass.</title>
        <authorList>
            <consortium name="DOE Joint Genome Institute"/>
            <person name="David A.S."/>
            <person name="May G."/>
            <person name="Haridas S."/>
            <person name="Lim J."/>
            <person name="Wang M."/>
            <person name="Labutti K."/>
            <person name="Lipzen A."/>
            <person name="Barry K."/>
            <person name="Grigoriev I.V."/>
        </authorList>
    </citation>
    <scope>NUCLEOTIDE SEQUENCE [LARGE SCALE GENOMIC DNA]</scope>
    <source>
        <strain evidence="4">J235TASD1</strain>
    </source>
</reference>
<feature type="non-terminal residue" evidence="3">
    <location>
        <position position="108"/>
    </location>
</feature>
<dbReference type="Proteomes" id="UP000070501">
    <property type="component" value="Unassembled WGS sequence"/>
</dbReference>
<keyword evidence="4" id="KW-1185">Reference proteome</keyword>
<feature type="coiled-coil region" evidence="1">
    <location>
        <begin position="2"/>
        <end position="52"/>
    </location>
</feature>
<keyword evidence="1" id="KW-0175">Coiled coil</keyword>
<dbReference type="EMBL" id="KQ964246">
    <property type="protein sequence ID" value="KXJ95766.1"/>
    <property type="molecule type" value="Genomic_DNA"/>
</dbReference>
<dbReference type="InParanoid" id="A0A136JF62"/>
<dbReference type="STRING" id="196109.A0A136JF62"/>
<evidence type="ECO:0000256" key="1">
    <source>
        <dbReference type="SAM" id="Coils"/>
    </source>
</evidence>
<feature type="region of interest" description="Disordered" evidence="2">
    <location>
        <begin position="71"/>
        <end position="108"/>
    </location>
</feature>
<organism evidence="3 4">
    <name type="scientific">Microdochium bolleyi</name>
    <dbReference type="NCBI Taxonomy" id="196109"/>
    <lineage>
        <taxon>Eukaryota</taxon>
        <taxon>Fungi</taxon>
        <taxon>Dikarya</taxon>
        <taxon>Ascomycota</taxon>
        <taxon>Pezizomycotina</taxon>
        <taxon>Sordariomycetes</taxon>
        <taxon>Xylariomycetidae</taxon>
        <taxon>Xylariales</taxon>
        <taxon>Microdochiaceae</taxon>
        <taxon>Microdochium</taxon>
    </lineage>
</organism>
<evidence type="ECO:0000256" key="2">
    <source>
        <dbReference type="SAM" id="MobiDB-lite"/>
    </source>
</evidence>
<evidence type="ECO:0000313" key="3">
    <source>
        <dbReference type="EMBL" id="KXJ95766.1"/>
    </source>
</evidence>